<dbReference type="GO" id="GO:0016192">
    <property type="term" value="P:vesicle-mediated transport"/>
    <property type="evidence" value="ECO:0007669"/>
    <property type="project" value="InterPro"/>
</dbReference>
<organism evidence="1 2">
    <name type="scientific">Adineta ricciae</name>
    <name type="common">Rotifer</name>
    <dbReference type="NCBI Taxonomy" id="249248"/>
    <lineage>
        <taxon>Eukaryota</taxon>
        <taxon>Metazoa</taxon>
        <taxon>Spiralia</taxon>
        <taxon>Gnathifera</taxon>
        <taxon>Rotifera</taxon>
        <taxon>Eurotatoria</taxon>
        <taxon>Bdelloidea</taxon>
        <taxon>Adinetida</taxon>
        <taxon>Adinetidae</taxon>
        <taxon>Adineta</taxon>
    </lineage>
</organism>
<dbReference type="GO" id="GO:0030126">
    <property type="term" value="C:COPI vesicle coat"/>
    <property type="evidence" value="ECO:0007669"/>
    <property type="project" value="InterPro"/>
</dbReference>
<protein>
    <submittedName>
        <fullName evidence="1">Uncharacterized protein</fullName>
    </submittedName>
</protein>
<dbReference type="InterPro" id="IPR037067">
    <property type="entry name" value="Coatomer_gsu_app_sf"/>
</dbReference>
<proteinExistence type="predicted"/>
<sequence length="108" mass="12476">MTRKTNAIKPNNSGITYTSIRLSDDAPIVTGTLSCAMKYRIKDFHPIADQFDDDEEEEGVTDDFRLFRFDLLCIARKCSSDNSRSCRTSIETELINFMETTNKKKYFQ</sequence>
<keyword evidence="2" id="KW-1185">Reference proteome</keyword>
<name>A0A814XDV4_ADIRI</name>
<dbReference type="InterPro" id="IPR013041">
    <property type="entry name" value="Clathrin_app_Ig-like_sf"/>
</dbReference>
<comment type="caution">
    <text evidence="1">The sequence shown here is derived from an EMBL/GenBank/DDBJ whole genome shotgun (WGS) entry which is preliminary data.</text>
</comment>
<reference evidence="1" key="1">
    <citation type="submission" date="2021-02" db="EMBL/GenBank/DDBJ databases">
        <authorList>
            <person name="Nowell W R."/>
        </authorList>
    </citation>
    <scope>NUCLEOTIDE SEQUENCE</scope>
</reference>
<dbReference type="AlphaFoldDB" id="A0A814XDV4"/>
<dbReference type="Gene3D" id="2.60.40.1480">
    <property type="entry name" value="Coatomer, gamma subunit, appendage domain"/>
    <property type="match status" value="1"/>
</dbReference>
<dbReference type="EMBL" id="CAJNOR010001876">
    <property type="protein sequence ID" value="CAF1213668.1"/>
    <property type="molecule type" value="Genomic_DNA"/>
</dbReference>
<dbReference type="GO" id="GO:0005198">
    <property type="term" value="F:structural molecule activity"/>
    <property type="evidence" value="ECO:0007669"/>
    <property type="project" value="InterPro"/>
</dbReference>
<dbReference type="SUPFAM" id="SSF49348">
    <property type="entry name" value="Clathrin adaptor appendage domain"/>
    <property type="match status" value="1"/>
</dbReference>
<accession>A0A814XDV4</accession>
<dbReference type="GO" id="GO:0006886">
    <property type="term" value="P:intracellular protein transport"/>
    <property type="evidence" value="ECO:0007669"/>
    <property type="project" value="InterPro"/>
</dbReference>
<gene>
    <name evidence="1" type="ORF">XAT740_LOCUS24331</name>
</gene>
<evidence type="ECO:0000313" key="1">
    <source>
        <dbReference type="EMBL" id="CAF1213668.1"/>
    </source>
</evidence>
<evidence type="ECO:0000313" key="2">
    <source>
        <dbReference type="Proteomes" id="UP000663828"/>
    </source>
</evidence>
<dbReference type="Proteomes" id="UP000663828">
    <property type="component" value="Unassembled WGS sequence"/>
</dbReference>